<evidence type="ECO:0000313" key="9">
    <source>
        <dbReference type="Proteomes" id="UP000005801"/>
    </source>
</evidence>
<dbReference type="PANTHER" id="PTHR43690">
    <property type="entry name" value="NARDILYSIN"/>
    <property type="match status" value="1"/>
</dbReference>
<sequence>MAVAVHTLDNGLRVYLAENHDEPWIACRIAVRAGAAQEPAHATGLAHYLEHMLANKGSVELGTKDAAAERPHLDALRELYERLRGEEGREPEARARLLAKIDEASVSANAYAIANELKQAYGLMGARGLNAMTSHDRTIYTVDIPSNRIEAWATLEGDRFRHPVFRGFPTELETIIEEKNRALDNANRALAREVASRIFVDHPYARDVLGEVGHLLTPSIAETEAFFRRWYVPNNMAVILAGDLDPARTLELIRTHFGGLEARALPERAHPFGAMAKAEQRVQITHRGDPEVRIVWRTVARTHPDAEALLLADMMLDNSATGLLDTRLTQPQKVRDAGSFPRFRLQGGSQTVWGRPRAGQSLDEVEALLDEQVEALRAGDFETADLRALIANFEVGELRQLESNAAQAGLMLDAFIYDQPWSAIRNRIARLATIGRDQVVDAARRWLGPERVVARRVEGEPEVAKIPVFGLSELSVDAEAHSALYHRVRALPVDELGVQILRRGEHYQCVETPRGRLYHSDNPNNDLAQLTFRRYIGSRHDPVLAKGLALWTRAGVGALDLAGYRRYLFHSAAAVSVDCRRQSTDLSMAGRAPVLAPVLRKVEARLAEPALTEGERQRWAEDVVSKRTQRRETAEFKFRVLKQWALRGERSPFLAEALTNEQVLALELDELRAASAKLAAYEEVCVYAGPHGVDELLAILGYDQGTPQTRPAPLPSPDYQATEFAPLTGTRVFVVHHEAAQAKIGLYLPGEPYDPTRSPRYRLYSEYVGGQAGLIFQEVREARGLAYSAHGGMSMGARLGDRNLFWASAASRPDRAAEAVAVLMGLMRELPVQERRFERARGAAIEKLVNARVRFRGYGFNAEDWRLRGLDEDPRPRLLAELRQLGLAELLEFAAPLGQAGAAVVLVGDTQRMDMAALAQLGELELRTLDELSAY</sequence>
<dbReference type="InterPro" id="IPR011765">
    <property type="entry name" value="Pept_M16_N"/>
</dbReference>
<dbReference type="Pfam" id="PF00675">
    <property type="entry name" value="Peptidase_M16"/>
    <property type="match status" value="1"/>
</dbReference>
<keyword evidence="2" id="KW-0645">Protease</keyword>
<dbReference type="InterPro" id="IPR007863">
    <property type="entry name" value="Peptidase_M16_C"/>
</dbReference>
<feature type="domain" description="Peptidase M16 N-terminal" evidence="6">
    <location>
        <begin position="13"/>
        <end position="56"/>
    </location>
</feature>
<comment type="caution">
    <text evidence="8">The sequence shown here is derived from an EMBL/GenBank/DDBJ whole genome shotgun (WGS) entry which is preliminary data.</text>
</comment>
<reference evidence="8 9" key="1">
    <citation type="submission" date="2007-06" db="EMBL/GenBank/DDBJ databases">
        <authorList>
            <person name="Shimkets L."/>
            <person name="Ferriera S."/>
            <person name="Johnson J."/>
            <person name="Kravitz S."/>
            <person name="Beeson K."/>
            <person name="Sutton G."/>
            <person name="Rogers Y.-H."/>
            <person name="Friedman R."/>
            <person name="Frazier M."/>
            <person name="Venter J.C."/>
        </authorList>
    </citation>
    <scope>NUCLEOTIDE SEQUENCE [LARGE SCALE GENOMIC DNA]</scope>
    <source>
        <strain evidence="8 9">SIR-1</strain>
    </source>
</reference>
<protein>
    <submittedName>
        <fullName evidence="8">Peptidase, M16 family protein</fullName>
    </submittedName>
</protein>
<dbReference type="SUPFAM" id="SSF63411">
    <property type="entry name" value="LuxS/MPP-like metallohydrolase"/>
    <property type="match status" value="4"/>
</dbReference>
<gene>
    <name evidence="8" type="ORF">PPSIR1_13415</name>
</gene>
<proteinExistence type="inferred from homology"/>
<feature type="domain" description="Peptidase M16 C-terminal" evidence="7">
    <location>
        <begin position="716"/>
        <end position="841"/>
    </location>
</feature>
<accession>A6GER3</accession>
<dbReference type="EMBL" id="ABCS01000085">
    <property type="protein sequence ID" value="EDM75646.1"/>
    <property type="molecule type" value="Genomic_DNA"/>
</dbReference>
<organism evidence="8 9">
    <name type="scientific">Plesiocystis pacifica SIR-1</name>
    <dbReference type="NCBI Taxonomy" id="391625"/>
    <lineage>
        <taxon>Bacteria</taxon>
        <taxon>Pseudomonadati</taxon>
        <taxon>Myxococcota</taxon>
        <taxon>Polyangia</taxon>
        <taxon>Nannocystales</taxon>
        <taxon>Nannocystaceae</taxon>
        <taxon>Plesiocystis</taxon>
    </lineage>
</organism>
<keyword evidence="4" id="KW-0862">Zinc</keyword>
<dbReference type="GO" id="GO:0008237">
    <property type="term" value="F:metallopeptidase activity"/>
    <property type="evidence" value="ECO:0007669"/>
    <property type="project" value="UniProtKB-KW"/>
</dbReference>
<dbReference type="InterPro" id="IPR050626">
    <property type="entry name" value="Peptidase_M16"/>
</dbReference>
<evidence type="ECO:0000259" key="7">
    <source>
        <dbReference type="Pfam" id="PF05193"/>
    </source>
</evidence>
<keyword evidence="3" id="KW-0378">Hydrolase</keyword>
<evidence type="ECO:0000256" key="1">
    <source>
        <dbReference type="ARBA" id="ARBA00007261"/>
    </source>
</evidence>
<comment type="similarity">
    <text evidence="1">Belongs to the peptidase M16 family.</text>
</comment>
<dbReference type="AlphaFoldDB" id="A6GER3"/>
<dbReference type="Gene3D" id="3.30.830.10">
    <property type="entry name" value="Metalloenzyme, LuxS/M16 peptidase-like"/>
    <property type="match status" value="3"/>
</dbReference>
<keyword evidence="9" id="KW-1185">Reference proteome</keyword>
<evidence type="ECO:0000256" key="5">
    <source>
        <dbReference type="ARBA" id="ARBA00023049"/>
    </source>
</evidence>
<dbReference type="GO" id="GO:0006508">
    <property type="term" value="P:proteolysis"/>
    <property type="evidence" value="ECO:0007669"/>
    <property type="project" value="UniProtKB-KW"/>
</dbReference>
<dbReference type="GO" id="GO:0046872">
    <property type="term" value="F:metal ion binding"/>
    <property type="evidence" value="ECO:0007669"/>
    <property type="project" value="InterPro"/>
</dbReference>
<name>A6GER3_9BACT</name>
<dbReference type="Proteomes" id="UP000005801">
    <property type="component" value="Unassembled WGS sequence"/>
</dbReference>
<evidence type="ECO:0000259" key="6">
    <source>
        <dbReference type="Pfam" id="PF00675"/>
    </source>
</evidence>
<dbReference type="eggNOG" id="COG0612">
    <property type="taxonomic scope" value="Bacteria"/>
</dbReference>
<dbReference type="PANTHER" id="PTHR43690:SF17">
    <property type="entry name" value="PROTEIN YHJJ"/>
    <property type="match status" value="1"/>
</dbReference>
<keyword evidence="5" id="KW-0482">Metalloprotease</keyword>
<dbReference type="STRING" id="391625.PPSIR1_13415"/>
<evidence type="ECO:0000256" key="4">
    <source>
        <dbReference type="ARBA" id="ARBA00022833"/>
    </source>
</evidence>
<dbReference type="Pfam" id="PF05193">
    <property type="entry name" value="Peptidase_M16_C"/>
    <property type="match status" value="2"/>
</dbReference>
<evidence type="ECO:0000313" key="8">
    <source>
        <dbReference type="EMBL" id="EDM75646.1"/>
    </source>
</evidence>
<feature type="domain" description="Peptidase M16 C-terminal" evidence="7">
    <location>
        <begin position="224"/>
        <end position="391"/>
    </location>
</feature>
<dbReference type="InterPro" id="IPR011249">
    <property type="entry name" value="Metalloenz_LuxS/M16"/>
</dbReference>
<evidence type="ECO:0000256" key="2">
    <source>
        <dbReference type="ARBA" id="ARBA00022670"/>
    </source>
</evidence>
<evidence type="ECO:0000256" key="3">
    <source>
        <dbReference type="ARBA" id="ARBA00022801"/>
    </source>
</evidence>